<dbReference type="InterPro" id="IPR002347">
    <property type="entry name" value="SDR_fam"/>
</dbReference>
<dbReference type="InterPro" id="IPR045017">
    <property type="entry name" value="DECR2-like"/>
</dbReference>
<dbReference type="InterPro" id="IPR036291">
    <property type="entry name" value="NAD(P)-bd_dom_sf"/>
</dbReference>
<evidence type="ECO:0000256" key="1">
    <source>
        <dbReference type="ARBA" id="ARBA00006484"/>
    </source>
</evidence>
<reference evidence="4 5" key="1">
    <citation type="submission" date="2019-07" db="EMBL/GenBank/DDBJ databases">
        <title>Qingshengfaniella alkalisoli gen. nov., sp. nov., isolated from saline soil.</title>
        <authorList>
            <person name="Xu L."/>
            <person name="Huang X.-X."/>
            <person name="Sun J.-Q."/>
        </authorList>
    </citation>
    <scope>NUCLEOTIDE SEQUENCE [LARGE SCALE GENOMIC DNA]</scope>
    <source>
        <strain evidence="4 5">DSM 27279</strain>
    </source>
</reference>
<dbReference type="GO" id="GO:0008670">
    <property type="term" value="F:2,4-dienoyl-CoA reductase (NADPH) activity"/>
    <property type="evidence" value="ECO:0007669"/>
    <property type="project" value="InterPro"/>
</dbReference>
<keyword evidence="3" id="KW-0560">Oxidoreductase</keyword>
<dbReference type="FunFam" id="3.40.50.720:FF:000084">
    <property type="entry name" value="Short-chain dehydrogenase reductase"/>
    <property type="match status" value="1"/>
</dbReference>
<dbReference type="SUPFAM" id="SSF51735">
    <property type="entry name" value="NAD(P)-binding Rossmann-fold domains"/>
    <property type="match status" value="1"/>
</dbReference>
<sequence length="259" mass="27788">MFSTETLKNHVAFITGGAGDIGYEIASMYGRFGAKVAIVGRNRERLDNALQKLRAQGIDAAAFVTDVRDFDQVKHAIEQTVARFGALDILVNNAAGNFHCPTAGLTPNGWKTVIDIDLNGTFHGCLAAYEHLKRSEHGGNIISIITMLGVTGWPGAAHAAAAKAGILSLSRTLAVEWGDDNIRVNTISPGPIGDTEGVQRMYIDTGRDELERRKTALNRFGTKADIAHAAVYLASDMACYVTGDNLVVDGGRWLKYVAA</sequence>
<accession>A0A556AJ34</accession>
<gene>
    <name evidence="4" type="ORF">FOZ76_16010</name>
</gene>
<dbReference type="GO" id="GO:0009062">
    <property type="term" value="P:fatty acid catabolic process"/>
    <property type="evidence" value="ECO:0007669"/>
    <property type="project" value="InterPro"/>
</dbReference>
<keyword evidence="2" id="KW-0521">NADP</keyword>
<dbReference type="OrthoDB" id="9775864at2"/>
<dbReference type="RefSeq" id="WP_143949262.1">
    <property type="nucleotide sequence ID" value="NZ_BAABMB010000001.1"/>
</dbReference>
<comment type="caution">
    <text evidence="4">The sequence shown here is derived from an EMBL/GenBank/DDBJ whole genome shotgun (WGS) entry which is preliminary data.</text>
</comment>
<organism evidence="4 5">
    <name type="scientific">Verticiella sediminum</name>
    <dbReference type="NCBI Taxonomy" id="1247510"/>
    <lineage>
        <taxon>Bacteria</taxon>
        <taxon>Pseudomonadati</taxon>
        <taxon>Pseudomonadota</taxon>
        <taxon>Betaproteobacteria</taxon>
        <taxon>Burkholderiales</taxon>
        <taxon>Alcaligenaceae</taxon>
        <taxon>Verticiella</taxon>
    </lineage>
</organism>
<dbReference type="Pfam" id="PF13561">
    <property type="entry name" value="adh_short_C2"/>
    <property type="match status" value="1"/>
</dbReference>
<keyword evidence="5" id="KW-1185">Reference proteome</keyword>
<evidence type="ECO:0000256" key="3">
    <source>
        <dbReference type="ARBA" id="ARBA00023002"/>
    </source>
</evidence>
<dbReference type="PRINTS" id="PR00080">
    <property type="entry name" value="SDRFAMILY"/>
</dbReference>
<dbReference type="Proteomes" id="UP000318405">
    <property type="component" value="Unassembled WGS sequence"/>
</dbReference>
<protein>
    <submittedName>
        <fullName evidence="4">SDR family oxidoreductase</fullName>
    </submittedName>
</protein>
<dbReference type="PRINTS" id="PR00081">
    <property type="entry name" value="GDHRDH"/>
</dbReference>
<comment type="similarity">
    <text evidence="1">Belongs to the short-chain dehydrogenases/reductases (SDR) family.</text>
</comment>
<name>A0A556AJ34_9BURK</name>
<dbReference type="AlphaFoldDB" id="A0A556AJ34"/>
<dbReference type="PANTHER" id="PTHR43296">
    <property type="entry name" value="PEROXISOMAL 2,4-DIENOYL-COA REDUCTASE"/>
    <property type="match status" value="1"/>
</dbReference>
<dbReference type="Gene3D" id="3.40.50.720">
    <property type="entry name" value="NAD(P)-binding Rossmann-like Domain"/>
    <property type="match status" value="1"/>
</dbReference>
<evidence type="ECO:0000256" key="2">
    <source>
        <dbReference type="ARBA" id="ARBA00022857"/>
    </source>
</evidence>
<evidence type="ECO:0000313" key="4">
    <source>
        <dbReference type="EMBL" id="TSH92897.1"/>
    </source>
</evidence>
<dbReference type="PANTHER" id="PTHR43296:SF2">
    <property type="entry name" value="PEROXISOMAL 2,4-DIENOYL-COA REDUCTASE [(3E)-ENOYL-COA-PRODUCING]"/>
    <property type="match status" value="1"/>
</dbReference>
<proteinExistence type="inferred from homology"/>
<dbReference type="EMBL" id="VLTJ01000029">
    <property type="protein sequence ID" value="TSH92897.1"/>
    <property type="molecule type" value="Genomic_DNA"/>
</dbReference>
<evidence type="ECO:0000313" key="5">
    <source>
        <dbReference type="Proteomes" id="UP000318405"/>
    </source>
</evidence>
<dbReference type="CDD" id="cd05369">
    <property type="entry name" value="TER_DECR_SDR_a"/>
    <property type="match status" value="1"/>
</dbReference>